<dbReference type="SMART" id="SM00060">
    <property type="entry name" value="FN3"/>
    <property type="match status" value="3"/>
</dbReference>
<protein>
    <submittedName>
        <fullName evidence="3">Phage tail protein</fullName>
    </submittedName>
</protein>
<evidence type="ECO:0000313" key="3">
    <source>
        <dbReference type="EMBL" id="MET3870096.1"/>
    </source>
</evidence>
<comment type="caution">
    <text evidence="3">The sequence shown here is derived from an EMBL/GenBank/DDBJ whole genome shotgun (WGS) entry which is preliminary data.</text>
</comment>
<dbReference type="PROSITE" id="PS50853">
    <property type="entry name" value="FN3"/>
    <property type="match status" value="1"/>
</dbReference>
<dbReference type="EMBL" id="JBEPNW010000008">
    <property type="protein sequence ID" value="MET3870096.1"/>
    <property type="molecule type" value="Genomic_DNA"/>
</dbReference>
<dbReference type="CDD" id="cd00063">
    <property type="entry name" value="FN3"/>
    <property type="match status" value="1"/>
</dbReference>
<dbReference type="InterPro" id="IPR053171">
    <property type="entry name" value="Viral_Tip_Attach_Protein"/>
</dbReference>
<keyword evidence="4" id="KW-1185">Reference proteome</keyword>
<evidence type="ECO:0000259" key="2">
    <source>
        <dbReference type="PROSITE" id="PS50853"/>
    </source>
</evidence>
<dbReference type="InterPro" id="IPR036116">
    <property type="entry name" value="FN3_sf"/>
</dbReference>
<dbReference type="InterPro" id="IPR003961">
    <property type="entry name" value="FN3_dom"/>
</dbReference>
<proteinExistence type="predicted"/>
<organism evidence="3 4">
    <name type="scientific">Methylobacterium radiotolerans</name>
    <dbReference type="NCBI Taxonomy" id="31998"/>
    <lineage>
        <taxon>Bacteria</taxon>
        <taxon>Pseudomonadati</taxon>
        <taxon>Pseudomonadota</taxon>
        <taxon>Alphaproteobacteria</taxon>
        <taxon>Hyphomicrobiales</taxon>
        <taxon>Methylobacteriaceae</taxon>
        <taxon>Methylobacterium</taxon>
    </lineage>
</organism>
<feature type="domain" description="Fibronectin type-III" evidence="2">
    <location>
        <begin position="955"/>
        <end position="1056"/>
    </location>
</feature>
<name>A0ABV2NUI8_9HYPH</name>
<evidence type="ECO:0000313" key="4">
    <source>
        <dbReference type="Proteomes" id="UP001549119"/>
    </source>
</evidence>
<dbReference type="Pfam" id="PF13550">
    <property type="entry name" value="Phage-tail_3"/>
    <property type="match status" value="1"/>
</dbReference>
<dbReference type="RefSeq" id="WP_354405261.1">
    <property type="nucleotide sequence ID" value="NZ_JBEPNW010000008.1"/>
</dbReference>
<dbReference type="InterPro" id="IPR055385">
    <property type="entry name" value="GpJ_HDII-ins2"/>
</dbReference>
<sequence length="1792" mass="189209">MDAMIEDLRALESVSADVSGSGGGSSAKLGGSSAGKSDASNTLRSDAKARLVEVLGEGEIVGLVNGAQSIFFDQTSLQNADGTFNFVGVTWQERHGEPEQPPLIGMASSETTYSVGVEIKKSQEPPVRTIADENATSVRVVCQIPTLVVQNPKNGSLLPNDLDYMIEIRPNGGQWTEVHRELLLQQKTTSPYERASVVSLPPGGHPYSLRVRRESPDPTVDYMQAGLIWESYTTIVEGQFTYPHTALVALELDAQQFGGSIPSRYYDVKGLIIQVPSNYDPEARTYTGFWDGTFKRAWTNNPAWIFYDLLTNDRYGLGEFIDETKIDKFGLYEIAGYCDELVADGKGGQEPRYTFNGVINSRDEAYKVLQQITAAFRGMAFWSVGQVFAVADKPADPVKLLAPANVIGGQFKYSRTAKKTRNTVAMVSWNDPEDFYRNAIEVVQHDEGLDKFGWRQTDIQAVGCTSRGLAHRIGAWTLDTDYTATESVEFEMGLDALAADPLRPGHIVAIADPRKAQTRIGGRVISHSPSRLNLDKAFEPTATATYKISVVNKAGVIETRGVIGWEQGNVTAVLDAELEGEIAPGAMWAISSTDVAPRQYRVLSVTEPKKNTFKVAALFHDPTKYARIEQNVFLAPPSYVRPSTKILPPVNLKATETQTFRDGLPHIEVLLSWTPASDWMSNAYSVLLSGPDGDVDMGVTSNPSITLPDLKAGDWTASVTGQGQGKRSAPASLAFTVAGWEGQPGPAVANLRVRGQDAGDGAFAGKDLVLDWDVTWPDAVIPYAIDFVVRILDVDTQELVSDWVAPGATFTYGLDANAADGGPRRKFWVQVRARDVLGRESAPATLVCENAAPDVISPSITTTTESLFVSFDRPADPDFAGVLVWLEQASGFDPAATKPAYDGNSTLVSFKVTPETFYFVRVAAYDQFGKQGLNVGPEQKVWVSNRIIDTDVPGAPTGLKLETAAETAIDGTLTAVVRASWDKSGSENLAGYEVEVAVEGGTWVRERVTDPAWERHGLAPGQTYAVRVRAYNGSDTVGTWSDPVAIVAAVNETAPDPVTGLAVVAAFETAVLSWVDPAQADLAYVELFAAAAQNAQRASLGRAVAGAQTFIDKTLPAGQTRFYWARTVNTSGTQSEVFAGPVQAVSPVITKEQIAGQILDQTSFADGLTAIGVVDTLPALADYDGPLVLLLKTDGKLYQIEDGKWEPVVGNTTAGGIVGQIKGTQIEDGAISTEKMAANSIDADRLVANSITAGLIAAGAIKAEALAAGAITADKIAVGLSSGNLLFNADFLGGVSGFALHGASDGVAPAITASTTFAPPGMGAALVARADTPAAGAYADLVLERRLPAGWDEAYPVAPGQRYELSVYASITRAQAQVILLFLDASRQPLAAASGDVHAAAPGVGPLETMARVGVFGTAPAGAAFVVPVQRAIWIGQAAPQVAWTGLYLGKALANQTAFAPWVANASTVIDGGSIATNSLSADRIVAGTITADQIKGGTITGDRIAAGTITGDNIKAGSIQADRIRIGGEVSLASWLGGPDATQIDGGHIAANSIAANTLKIGARGLQTVGLDFSADKEDATLSWSAGTILFTGDDGHAVAAAVASGSIATGGKHAFAWWSRAQQGVVQAGLENYAAILADPDAVLLCSYDGFAGLNPIYGGTIIDGSRINTGSITADQIKAGAIQASHIAAGAITAEKIAAGEVTADKLGAGTITADLIFLGSANFQLDARNKLMRIVANNGVEQVSIGNVGVFEGDGKTEIFGMEVRDKNGQAVLQDHRRRDLAGRQLHP</sequence>
<dbReference type="Pfam" id="PF24801">
    <property type="entry name" value="FNIII-A_GpJ"/>
    <property type="match status" value="1"/>
</dbReference>
<feature type="region of interest" description="Disordered" evidence="1">
    <location>
        <begin position="16"/>
        <end position="42"/>
    </location>
</feature>
<accession>A0ABV2NUI8</accession>
<dbReference type="SUPFAM" id="SSF49265">
    <property type="entry name" value="Fibronectin type III"/>
    <property type="match status" value="1"/>
</dbReference>
<evidence type="ECO:0000256" key="1">
    <source>
        <dbReference type="SAM" id="MobiDB-lite"/>
    </source>
</evidence>
<reference evidence="3 4" key="1">
    <citation type="submission" date="2024-06" db="EMBL/GenBank/DDBJ databases">
        <title>Genomics of switchgrass bacterial isolates.</title>
        <authorList>
            <person name="Shade A."/>
        </authorList>
    </citation>
    <scope>NUCLEOTIDE SEQUENCE [LARGE SCALE GENOMIC DNA]</scope>
    <source>
        <strain evidence="3 4">PvP084</strain>
    </source>
</reference>
<dbReference type="PANTHER" id="PTHR36251">
    <property type="entry name" value="FELS-1 PROPHAGE HOST SPECIFICITY PROTEIN-RELATED"/>
    <property type="match status" value="1"/>
</dbReference>
<dbReference type="Gene3D" id="2.60.40.10">
    <property type="entry name" value="Immunoglobulins"/>
    <property type="match status" value="1"/>
</dbReference>
<gene>
    <name evidence="3" type="ORF">ABIC20_007481</name>
</gene>
<dbReference type="Proteomes" id="UP001549119">
    <property type="component" value="Unassembled WGS sequence"/>
</dbReference>
<dbReference type="InterPro" id="IPR032876">
    <property type="entry name" value="J_dom"/>
</dbReference>
<dbReference type="PANTHER" id="PTHR36251:SF2">
    <property type="entry name" value="GIFSY-2 PROPHAGE HOST SPECIFICITY PROTEIN J, PHAGE LAMBDA"/>
    <property type="match status" value="1"/>
</dbReference>
<dbReference type="InterPro" id="IPR013783">
    <property type="entry name" value="Ig-like_fold"/>
</dbReference>
<dbReference type="Pfam" id="PF00041">
    <property type="entry name" value="fn3"/>
    <property type="match status" value="1"/>
</dbReference>
<feature type="compositionally biased region" description="Low complexity" evidence="1">
    <location>
        <begin position="26"/>
        <end position="40"/>
    </location>
</feature>